<proteinExistence type="predicted"/>
<dbReference type="PROSITE" id="PS50002">
    <property type="entry name" value="SH3"/>
    <property type="match status" value="1"/>
</dbReference>
<dbReference type="FunFam" id="2.30.30.40:FF:000180">
    <property type="entry name" value="epidermal growth factor receptor kinase substrate 8-like protein 2"/>
    <property type="match status" value="1"/>
</dbReference>
<name>A0A8U7NHD6_CORMO</name>
<dbReference type="GO" id="GO:0003779">
    <property type="term" value="F:actin binding"/>
    <property type="evidence" value="ECO:0007669"/>
    <property type="project" value="TreeGrafter"/>
</dbReference>
<accession>A0A8U7NHD6</accession>
<reference evidence="1" key="2">
    <citation type="submission" date="2025-08" db="UniProtKB">
        <authorList>
            <consortium name="Ensembl"/>
        </authorList>
    </citation>
    <scope>IDENTIFICATION</scope>
</reference>
<dbReference type="GO" id="GO:0032587">
    <property type="term" value="C:ruffle membrane"/>
    <property type="evidence" value="ECO:0007669"/>
    <property type="project" value="TreeGrafter"/>
</dbReference>
<dbReference type="GO" id="GO:0035023">
    <property type="term" value="P:regulation of Rho protein signal transduction"/>
    <property type="evidence" value="ECO:0007669"/>
    <property type="project" value="TreeGrafter"/>
</dbReference>
<dbReference type="Proteomes" id="UP000694553">
    <property type="component" value="Unassembled WGS sequence"/>
</dbReference>
<dbReference type="GO" id="GO:0007266">
    <property type="term" value="P:Rho protein signal transduction"/>
    <property type="evidence" value="ECO:0007669"/>
    <property type="project" value="TreeGrafter"/>
</dbReference>
<dbReference type="Ensembl" id="ENSCMUT00000037298.1">
    <property type="protein sequence ID" value="ENSCMUP00000029117.1"/>
    <property type="gene ID" value="ENSCMUG00000019639.1"/>
</dbReference>
<dbReference type="AlphaFoldDB" id="A0A8U7NHD6"/>
<dbReference type="Gene3D" id="2.30.30.40">
    <property type="entry name" value="SH3 Domains"/>
    <property type="match status" value="1"/>
</dbReference>
<evidence type="ECO:0000313" key="1">
    <source>
        <dbReference type="Ensembl" id="ENSCMUP00000029117.1"/>
    </source>
</evidence>
<dbReference type="InterPro" id="IPR039801">
    <property type="entry name" value="EPS8-like"/>
</dbReference>
<organism evidence="1 2">
    <name type="scientific">Corvus moneduloides</name>
    <name type="common">New Caledonian crow</name>
    <dbReference type="NCBI Taxonomy" id="1196302"/>
    <lineage>
        <taxon>Eukaryota</taxon>
        <taxon>Metazoa</taxon>
        <taxon>Chordata</taxon>
        <taxon>Craniata</taxon>
        <taxon>Vertebrata</taxon>
        <taxon>Euteleostomi</taxon>
        <taxon>Archelosauria</taxon>
        <taxon>Archosauria</taxon>
        <taxon>Dinosauria</taxon>
        <taxon>Saurischia</taxon>
        <taxon>Theropoda</taxon>
        <taxon>Coelurosauria</taxon>
        <taxon>Aves</taxon>
        <taxon>Neognathae</taxon>
        <taxon>Neoaves</taxon>
        <taxon>Telluraves</taxon>
        <taxon>Australaves</taxon>
        <taxon>Passeriformes</taxon>
        <taxon>Corvoidea</taxon>
        <taxon>Corvidae</taxon>
        <taxon>Corvus</taxon>
    </lineage>
</organism>
<dbReference type="GO" id="GO:1900029">
    <property type="term" value="P:positive regulation of ruffle assembly"/>
    <property type="evidence" value="ECO:0007669"/>
    <property type="project" value="TreeGrafter"/>
</dbReference>
<sequence>INLWDSLGETWTRSRAEWPRDTNIPTYIPKFHNGWETPTEIFRGAPWEIDIGHLQEEVSPLSSLKRGQTAEQTQVGDAFKQNITPHGNRFAKIRYDFTARNANELSVLKDEILEVLEDNKQWWWKLLNRSGQAGYVPYNILDVVKLEELEQVCRQVIPDWYQLQEMWSWSVLNTQGKHGIASPFWYCSVWAKPKGAQQASG</sequence>
<evidence type="ECO:0000313" key="2">
    <source>
        <dbReference type="Proteomes" id="UP000694553"/>
    </source>
</evidence>
<dbReference type="PANTHER" id="PTHR12287:SF20">
    <property type="entry name" value="EPIDERMAL GROWTH FACTOR RECEPTOR KINASE SUBSTRATE 8-LIKE PROTEIN 2"/>
    <property type="match status" value="1"/>
</dbReference>
<dbReference type="SUPFAM" id="SSF50044">
    <property type="entry name" value="SH3-domain"/>
    <property type="match status" value="1"/>
</dbReference>
<dbReference type="GO" id="GO:0031982">
    <property type="term" value="C:vesicle"/>
    <property type="evidence" value="ECO:0007669"/>
    <property type="project" value="TreeGrafter"/>
</dbReference>
<reference evidence="1" key="3">
    <citation type="submission" date="2025-09" db="UniProtKB">
        <authorList>
            <consortium name="Ensembl"/>
        </authorList>
    </citation>
    <scope>IDENTIFICATION</scope>
</reference>
<protein>
    <submittedName>
        <fullName evidence="1">Uncharacterized protein</fullName>
    </submittedName>
</protein>
<reference evidence="2" key="1">
    <citation type="submission" date="2019-10" db="EMBL/GenBank/DDBJ databases">
        <title>Corvus moneduloides (New Caledonian crow) genome, bCorMon1, primary haplotype.</title>
        <authorList>
            <person name="Rutz C."/>
            <person name="Fungtammasan C."/>
            <person name="Mountcastle J."/>
            <person name="Formenti G."/>
            <person name="Chow W."/>
            <person name="Howe K."/>
            <person name="Steele M.P."/>
            <person name="Fernandes J."/>
            <person name="Gilbert M.T.P."/>
            <person name="Fedrigo O."/>
            <person name="Jarvis E.D."/>
            <person name="Gemmell N."/>
        </authorList>
    </citation>
    <scope>NUCLEOTIDE SEQUENCE [LARGE SCALE GENOMIC DNA]</scope>
</reference>
<dbReference type="SMART" id="SM00326">
    <property type="entry name" value="SH3"/>
    <property type="match status" value="1"/>
</dbReference>
<dbReference type="Pfam" id="PF00018">
    <property type="entry name" value="SH3_1"/>
    <property type="match status" value="1"/>
</dbReference>
<dbReference type="InterPro" id="IPR036028">
    <property type="entry name" value="SH3-like_dom_sf"/>
</dbReference>
<dbReference type="PANTHER" id="PTHR12287">
    <property type="entry name" value="EPIDERMAL GROWTH FACTOR RECEPTOR KINASE SUBSTRATE EPS8-RELATED PROTEIN"/>
    <property type="match status" value="1"/>
</dbReference>
<dbReference type="InterPro" id="IPR001452">
    <property type="entry name" value="SH3_domain"/>
</dbReference>
<keyword evidence="2" id="KW-1185">Reference proteome</keyword>